<feature type="non-terminal residue" evidence="3">
    <location>
        <position position="1"/>
    </location>
</feature>
<organism evidence="3 4">
    <name type="scientific">Candidatus Limadaptatus stercoripullorum</name>
    <dbReference type="NCBI Taxonomy" id="2840846"/>
    <lineage>
        <taxon>Bacteria</taxon>
        <taxon>Bacillati</taxon>
        <taxon>Bacillota</taxon>
        <taxon>Clostridia</taxon>
        <taxon>Eubacteriales</taxon>
        <taxon>Candidatus Limadaptatus</taxon>
    </lineage>
</organism>
<evidence type="ECO:0000313" key="4">
    <source>
        <dbReference type="Proteomes" id="UP000886857"/>
    </source>
</evidence>
<dbReference type="InterPro" id="IPR000825">
    <property type="entry name" value="SUF_FeS_clus_asmbl_SufBD_core"/>
</dbReference>
<evidence type="ECO:0000259" key="2">
    <source>
        <dbReference type="Pfam" id="PF01458"/>
    </source>
</evidence>
<dbReference type="InterPro" id="IPR055346">
    <property type="entry name" value="Fe-S_cluster_assembly_SufBD"/>
</dbReference>
<dbReference type="InterPro" id="IPR037284">
    <property type="entry name" value="SUF_FeS_clus_asmbl_SufBD_sf"/>
</dbReference>
<dbReference type="Proteomes" id="UP000886857">
    <property type="component" value="Unassembled WGS sequence"/>
</dbReference>
<accession>A0A9D1NAM4</accession>
<dbReference type="PANTHER" id="PTHR30508:SF1">
    <property type="entry name" value="UPF0051 PROTEIN ABCI8, CHLOROPLASTIC-RELATED"/>
    <property type="match status" value="1"/>
</dbReference>
<comment type="similarity">
    <text evidence="1">Belongs to the iron-sulfur cluster assembly SufBD family.</text>
</comment>
<reference evidence="3" key="2">
    <citation type="journal article" date="2021" name="PeerJ">
        <title>Extensive microbial diversity within the chicken gut microbiome revealed by metagenomics and culture.</title>
        <authorList>
            <person name="Gilroy R."/>
            <person name="Ravi A."/>
            <person name="Getino M."/>
            <person name="Pursley I."/>
            <person name="Horton D.L."/>
            <person name="Alikhan N.F."/>
            <person name="Baker D."/>
            <person name="Gharbi K."/>
            <person name="Hall N."/>
            <person name="Watson M."/>
            <person name="Adriaenssens E.M."/>
            <person name="Foster-Nyarko E."/>
            <person name="Jarju S."/>
            <person name="Secka A."/>
            <person name="Antonio M."/>
            <person name="Oren A."/>
            <person name="Chaudhuri R.R."/>
            <person name="La Ragione R."/>
            <person name="Hildebrand F."/>
            <person name="Pallen M.J."/>
        </authorList>
    </citation>
    <scope>NUCLEOTIDE SEQUENCE</scope>
    <source>
        <strain evidence="3">10406</strain>
    </source>
</reference>
<feature type="domain" description="SUF system FeS cluster assembly SufBD core" evidence="2">
    <location>
        <begin position="48"/>
        <end position="266"/>
    </location>
</feature>
<reference evidence="3" key="1">
    <citation type="submission" date="2020-10" db="EMBL/GenBank/DDBJ databases">
        <authorList>
            <person name="Gilroy R."/>
        </authorList>
    </citation>
    <scope>NUCLEOTIDE SEQUENCE</scope>
    <source>
        <strain evidence="3">10406</strain>
    </source>
</reference>
<evidence type="ECO:0000313" key="3">
    <source>
        <dbReference type="EMBL" id="HIU99181.1"/>
    </source>
</evidence>
<gene>
    <name evidence="3" type="ORF">IAC73_05005</name>
</gene>
<dbReference type="SUPFAM" id="SSF101960">
    <property type="entry name" value="Stabilizer of iron transporter SufD"/>
    <property type="match status" value="1"/>
</dbReference>
<name>A0A9D1NAM4_9FIRM</name>
<dbReference type="PANTHER" id="PTHR30508">
    <property type="entry name" value="FES CLUSTER ASSEMBLY PROTEIN SUF"/>
    <property type="match status" value="1"/>
</dbReference>
<evidence type="ECO:0000256" key="1">
    <source>
        <dbReference type="ARBA" id="ARBA00043967"/>
    </source>
</evidence>
<comment type="caution">
    <text evidence="3">The sequence shown here is derived from an EMBL/GenBank/DDBJ whole genome shotgun (WGS) entry which is preliminary data.</text>
</comment>
<protein>
    <submittedName>
        <fullName evidence="3">SufD family Fe-S cluster assembly protein</fullName>
    </submittedName>
</protein>
<proteinExistence type="inferred from homology"/>
<dbReference type="EMBL" id="DVOE01000075">
    <property type="protein sequence ID" value="HIU99181.1"/>
    <property type="molecule type" value="Genomic_DNA"/>
</dbReference>
<dbReference type="AlphaFoldDB" id="A0A9D1NAM4"/>
<dbReference type="GO" id="GO:0016226">
    <property type="term" value="P:iron-sulfur cluster assembly"/>
    <property type="evidence" value="ECO:0007669"/>
    <property type="project" value="InterPro"/>
</dbReference>
<sequence length="269" mass="28771">DADIEIVPKTDKEGIDIYVRPGVKGKSAHIPVLLTEAGLHDSVYNDFHIGEGADVTIIAGCGIHCPGTGEAEHDGIHTFRLERGAHVRYIERHYAEGGKAARKVFNPVTRCFLGEDSVLEIESVQLGGVTFTERTTDAVVGAGARLEVKEKLLTAENEEAISRFSVRLEGSGSTCDIVSRSVARDSSRQEFLSDVVGAAECFGHVACDAIILDSARVVSTPRIDAVHPDASLVHEAAVGKIAGEQLVKLMSLGLDEKQAEDAVIKGYLN</sequence>
<dbReference type="Pfam" id="PF01458">
    <property type="entry name" value="SUFBD_core"/>
    <property type="match status" value="1"/>
</dbReference>